<keyword evidence="10" id="KW-1185">Reference proteome</keyword>
<dbReference type="InterPro" id="IPR015111">
    <property type="entry name" value="Regulatory_HutP"/>
</dbReference>
<evidence type="ECO:0000256" key="4">
    <source>
        <dbReference type="ARBA" id="ARBA00019377"/>
    </source>
</evidence>
<dbReference type="STRING" id="690567.2234"/>
<dbReference type="InterPro" id="IPR036482">
    <property type="entry name" value="Regulatory_HutP_sf"/>
</dbReference>
<keyword evidence="5" id="KW-0694">RNA-binding</keyword>
<dbReference type="EMBL" id="CGIH01000038">
    <property type="protein sequence ID" value="CFX93255.1"/>
    <property type="molecule type" value="Genomic_DNA"/>
</dbReference>
<evidence type="ECO:0000256" key="1">
    <source>
        <dbReference type="ARBA" id="ARBA00002945"/>
    </source>
</evidence>
<keyword evidence="8" id="KW-0804">Transcription</keyword>
<keyword evidence="7" id="KW-0010">Activator</keyword>
<name>A0A0E4GCY5_9FIRM</name>
<evidence type="ECO:0000256" key="5">
    <source>
        <dbReference type="ARBA" id="ARBA00022884"/>
    </source>
</evidence>
<accession>A0A0E4GCY5</accession>
<comment type="function">
    <text evidence="1">Antiterminator that binds to cis-acting regulatory sequences on the mRNA in the presence of histidine, thereby suppressing transcription termination and activating the hut operon for histidine utilization.</text>
</comment>
<sequence>MDIGSKIVATAAIKMALSMSRQEEAVLKKQFLEEYNVKAVAVDYGGEFITSAAKIVERAVVAAKREGVINDVHADEGAVAGAAREALAQIMPKALGLNVGGKIGIARHGDHISVSIFFGIGLLHLDEVAIGLGHRAVA</sequence>
<evidence type="ECO:0000256" key="3">
    <source>
        <dbReference type="ARBA" id="ARBA00011643"/>
    </source>
</evidence>
<gene>
    <name evidence="9" type="ORF">2234</name>
</gene>
<evidence type="ECO:0000313" key="9">
    <source>
        <dbReference type="EMBL" id="CFX93255.1"/>
    </source>
</evidence>
<dbReference type="Gene3D" id="3.40.1510.10">
    <property type="entry name" value="Hut operon regulatory protein HutP"/>
    <property type="match status" value="1"/>
</dbReference>
<evidence type="ECO:0000256" key="8">
    <source>
        <dbReference type="ARBA" id="ARBA00023163"/>
    </source>
</evidence>
<evidence type="ECO:0000256" key="6">
    <source>
        <dbReference type="ARBA" id="ARBA00023015"/>
    </source>
</evidence>
<evidence type="ECO:0000256" key="2">
    <source>
        <dbReference type="ARBA" id="ARBA00009992"/>
    </source>
</evidence>
<keyword evidence="6" id="KW-0805">Transcription regulation</keyword>
<proteinExistence type="inferred from homology"/>
<dbReference type="GO" id="GO:0003723">
    <property type="term" value="F:RNA binding"/>
    <property type="evidence" value="ECO:0007669"/>
    <property type="project" value="UniProtKB-KW"/>
</dbReference>
<dbReference type="Proteomes" id="UP000045545">
    <property type="component" value="Unassembled WGS sequence"/>
</dbReference>
<protein>
    <recommendedName>
        <fullName evidence="4">Hut operon positive regulatory protein</fullName>
    </recommendedName>
</protein>
<dbReference type="RefSeq" id="WP_076982645.1">
    <property type="nucleotide sequence ID" value="NZ_CGIH01000038.1"/>
</dbReference>
<dbReference type="CDD" id="cd11640">
    <property type="entry name" value="HutP"/>
    <property type="match status" value="1"/>
</dbReference>
<organism evidence="9 10">
    <name type="scientific">Syntrophomonas zehnderi OL-4</name>
    <dbReference type="NCBI Taxonomy" id="690567"/>
    <lineage>
        <taxon>Bacteria</taxon>
        <taxon>Bacillati</taxon>
        <taxon>Bacillota</taxon>
        <taxon>Clostridia</taxon>
        <taxon>Eubacteriales</taxon>
        <taxon>Syntrophomonadaceae</taxon>
        <taxon>Syntrophomonas</taxon>
    </lineage>
</organism>
<dbReference type="OrthoDB" id="1629373at2"/>
<comment type="similarity">
    <text evidence="2">Belongs to the HutP family.</text>
</comment>
<reference evidence="9 10" key="1">
    <citation type="submission" date="2015-03" db="EMBL/GenBank/DDBJ databases">
        <authorList>
            <person name="Murphy D."/>
        </authorList>
    </citation>
    <scope>NUCLEOTIDE SEQUENCE [LARGE SCALE GENOMIC DNA]</scope>
    <source>
        <strain evidence="9 10">OL-4</strain>
    </source>
</reference>
<dbReference type="AlphaFoldDB" id="A0A0E4GCY5"/>
<evidence type="ECO:0000256" key="7">
    <source>
        <dbReference type="ARBA" id="ARBA00023159"/>
    </source>
</evidence>
<comment type="subunit">
    <text evidence="3">Homohexamer.</text>
</comment>
<evidence type="ECO:0000313" key="10">
    <source>
        <dbReference type="Proteomes" id="UP000045545"/>
    </source>
</evidence>
<dbReference type="Pfam" id="PF09021">
    <property type="entry name" value="HutP"/>
    <property type="match status" value="1"/>
</dbReference>